<comment type="caution">
    <text evidence="13">The sequence shown here is derived from an EMBL/GenBank/DDBJ whole genome shotgun (WGS) entry which is preliminary data.</text>
</comment>
<dbReference type="Gene3D" id="3.40.47.10">
    <property type="match status" value="1"/>
</dbReference>
<dbReference type="InterPro" id="IPR009081">
    <property type="entry name" value="PP-bd_ACP"/>
</dbReference>
<dbReference type="PROSITE" id="PS50075">
    <property type="entry name" value="CARRIER"/>
    <property type="match status" value="1"/>
</dbReference>
<dbReference type="Pfam" id="PF13602">
    <property type="entry name" value="ADH_zinc_N_2"/>
    <property type="match status" value="1"/>
</dbReference>
<feature type="active site" description="Proton donor; for dehydratase activity" evidence="8">
    <location>
        <position position="1157"/>
    </location>
</feature>
<dbReference type="SMART" id="SM00827">
    <property type="entry name" value="PKS_AT"/>
    <property type="match status" value="1"/>
</dbReference>
<dbReference type="Pfam" id="PF00550">
    <property type="entry name" value="PP-binding"/>
    <property type="match status" value="1"/>
</dbReference>
<evidence type="ECO:0000259" key="10">
    <source>
        <dbReference type="PROSITE" id="PS50075"/>
    </source>
</evidence>
<dbReference type="Pfam" id="PF08659">
    <property type="entry name" value="KR"/>
    <property type="match status" value="1"/>
</dbReference>
<dbReference type="InterPro" id="IPR013154">
    <property type="entry name" value="ADH-like_N"/>
</dbReference>
<sequence>MARPGAPFEPVAITGMSCRLPDGVSSTSKLWDLLVNGRSAFSEIPKSRLNVDAFYHPNSNKAGTISGKGGYFMKEDVRLFDNAFFGINNLETKYMDPQQRQLLEVVYECFESAGVTLEEVSGANVGCYVANFTIDFVTVQAKDPDLYHRYSATGFGPTILANRISHTFDLRGPSLVLDTACSSSLYALHVACAALNAGECDSAIVAGANLVQSPEAYIAMTKAGVLSSTSMSHTFDSSADGYGRGEGISALYLKRMDSVKVTDPVRSIIRGTAVNSNGRTPGIAMPGKDGQEAVIRKAYTMAGLPLDETPYVEAHGTGTPIGDPIEIEAISKCLTPKFGQPLFVGSVKTNVGHGEAVSGLTSIIKSTLALEHQVIPPTIGIQSLNPNLKLEDRNMEVVTRLQPWPKNAVERISVNSFGYGGANAHAIIDSARSHMTQRQKVISKDTRESLGSFILPFSANNAESLIKSIEAVVSSDAASQNLRNLAYTLGSHRSSLSTRGFVLATKESIDSSVVITAPQVQSSNSSSMPFAFIFTGQGAQWPRMGHDLLSSFPTFRKTIESLDSYLASLPESPSWSLKEVLLETAKESTIYQASRSQPLCTAVQLGLCALLKKWGVEPAVVVGHSSGEICAAFAAGYITAEEAIAIAYYRGLAVSKLATKGAMMAVGLNYETVNQHISACKLEESICVACINSPESTTVSGDSSAIDILLSVLQDQDVFVRKLKTDDKAYHSHLMKSVGQYYKDLLKPILCKKENDKSKKSRVKMFSSVTPGLAEEALFASPGYWRQNLESPVLFSRAMELLLVSGPYQMVELGPHPALAQPVRDIQQSIDNVQSSYSSTLSRGVNDRFSILKLAGSLYLGGFKLPFSMINGLSSETVSQGVPNANGCKTNRFTTADGNAKTNGLTPPLTPKNGHESNGDVGIHSAKINGACSEGIEVLAKSVIGADLETALSHEVEIEPDTTQNLRVIHDLPTYPWNHQDLFWNESRITMAIEGLCQAHDYNAEGNITLKQVHILNLLVVDSDGDGVELSTQLEPAQISNTSSSSIWWRFEISSRAADVLTIHANGLIAMQDIPSLTGISFPFTDSAMEVQATRTWYKKLAKEGLCFGPQFHSLMEISTDRNRNMPCVLAKTTYRNGGDVGEHLESEYLIHPVTIDAIIQTGIIGTAAGVVQNLKGKVPVVIGELNILSAKTTRASEVCTIRTDCQRVGFESVLVQGELESATGQVVAQIKDMRAIAYRESSLHTHAALERNPFLRILWKPCISTLSIEDSYVLGHHVEEFNSILSPESKNTDIAYFAGAVDLITHKNGRTKILELSGDCGNKELEEFFNATSIGGTHRHFDTYTRAVLAPDGGLSSEAKPLKREPLFDLVLVSSKTLTLMVLNQFDVLKSYLADNATFVFISNTSTALSLHDKQLSVLTANPKGSDTTITVARPSFSALDQNADLVGSKVILIYRDQTSPLRDAILAELSGSLKVSLGLVNLVDVTPETVPLGSTVISTLELEHPILGTLTPDELQHLKLLSENVSLLLWLTGGSMYKASNPDFALVLGLSRSLMLERPSLKMPIFDLDTGTTPTTSAKNVGMVFKEVMKSEKGPDTEYRQHEGVVYHSRFIPDVTLNKDFRRIQESEVMQVPAEKIKFSKLGMIHLGQIDTLRFEEVENSDPIPKEYVEVQVKAMGINAKDFYALTDKIDIRNGTCSVEFSGIITATGTPESAFKPGDRVVVMAPTHGGTLERVPEWACCKLNDDEDFATMATVPVVFATGLYALEDRARLEVGQTVLIHSATGGAGIAAIQIAQMKGAEIFATVGTDEKKTFLIENFNIPPSHIFNSHTAAFLPDILKATSGRGVDVVYNSLTGDLLQASWELVADFGTFVELGKRDIADSGLLDMRMFSRGVTFTALDLSEMYWSEDQSRHQIVQRMLHRSVDLLREGKIRPISPLKVFPAPQIVQAFRYFASSTRMGKVALTFSSSDNLSVVPLKYRTRFQAHKTYLLVGCLGGLGRSLAQWMLLCGARKFIFMGRSGISRPAAKNTVADLQAAGADVELVQGDVACYADVERAVLAAKGPIGGLVHAAMSIHVALFNETTNEKWHAGMSQKVQGTWNLYKALSATGNTADLDFLLLLSSMSGSVGTATESNYCAGNAFQDAFGAHLRSLGLPGVSLGLGMVSEVGFLHERPDTEAILLRKGLHPLTEEEFLQLVDGAITTLKEDKCEVGDIGWGTRHYMEGHILTGLELHGFQKNRDMGFMRGMVGLEDPRFTYIAGAFAQAAETDSENVGTNGKSYPRAIASALTKIEGTSVAGEELIEAVTTVVIARIATLLLVPPTQLQASTHLADFGMESMLAAEFRADMFRAFKVDVPFAVLMAKGTQMRTIAEAVAQGLLL</sequence>
<dbReference type="Pfam" id="PF16197">
    <property type="entry name" value="KAsynt_C_assoc"/>
    <property type="match status" value="1"/>
</dbReference>
<keyword evidence="3" id="KW-0808">Transferase</keyword>
<dbReference type="InterPro" id="IPR011032">
    <property type="entry name" value="GroES-like_sf"/>
</dbReference>
<dbReference type="Pfam" id="PF14765">
    <property type="entry name" value="PS-DH"/>
    <property type="match status" value="1"/>
</dbReference>
<dbReference type="EMBL" id="QGMK01000199">
    <property type="protein sequence ID" value="TVY83368.1"/>
    <property type="molecule type" value="Genomic_DNA"/>
</dbReference>
<dbReference type="InterPro" id="IPR020843">
    <property type="entry name" value="ER"/>
</dbReference>
<dbReference type="CDD" id="cd00833">
    <property type="entry name" value="PKS"/>
    <property type="match status" value="1"/>
</dbReference>
<organism evidence="13 14">
    <name type="scientific">Lachnellula suecica</name>
    <dbReference type="NCBI Taxonomy" id="602035"/>
    <lineage>
        <taxon>Eukaryota</taxon>
        <taxon>Fungi</taxon>
        <taxon>Dikarya</taxon>
        <taxon>Ascomycota</taxon>
        <taxon>Pezizomycotina</taxon>
        <taxon>Leotiomycetes</taxon>
        <taxon>Helotiales</taxon>
        <taxon>Lachnaceae</taxon>
        <taxon>Lachnellula</taxon>
    </lineage>
</organism>
<dbReference type="InterPro" id="IPR014043">
    <property type="entry name" value="Acyl_transferase_dom"/>
</dbReference>
<evidence type="ECO:0000256" key="2">
    <source>
        <dbReference type="ARBA" id="ARBA00022553"/>
    </source>
</evidence>
<dbReference type="Pfam" id="PF08240">
    <property type="entry name" value="ADH_N"/>
    <property type="match status" value="1"/>
</dbReference>
<dbReference type="CDD" id="cd05195">
    <property type="entry name" value="enoyl_red"/>
    <property type="match status" value="1"/>
</dbReference>
<dbReference type="SMART" id="SM00822">
    <property type="entry name" value="PKS_KR"/>
    <property type="match status" value="1"/>
</dbReference>
<dbReference type="Proteomes" id="UP000469558">
    <property type="component" value="Unassembled WGS sequence"/>
</dbReference>
<evidence type="ECO:0000256" key="1">
    <source>
        <dbReference type="ARBA" id="ARBA00022450"/>
    </source>
</evidence>
<keyword evidence="1" id="KW-0596">Phosphopantetheine</keyword>
<dbReference type="InterPro" id="IPR036736">
    <property type="entry name" value="ACP-like_sf"/>
</dbReference>
<gene>
    <name evidence="13" type="primary">DEP5_3</name>
    <name evidence="13" type="ORF">LSUE1_G001455</name>
</gene>
<keyword evidence="4" id="KW-0521">NADP</keyword>
<dbReference type="InterPro" id="IPR032821">
    <property type="entry name" value="PKS_assoc"/>
</dbReference>
<keyword evidence="5" id="KW-0560">Oxidoreductase</keyword>
<dbReference type="GO" id="GO:0004312">
    <property type="term" value="F:fatty acid synthase activity"/>
    <property type="evidence" value="ECO:0007669"/>
    <property type="project" value="TreeGrafter"/>
</dbReference>
<dbReference type="SUPFAM" id="SSF50129">
    <property type="entry name" value="GroES-like"/>
    <property type="match status" value="1"/>
</dbReference>
<dbReference type="InterPro" id="IPR001227">
    <property type="entry name" value="Ac_transferase_dom_sf"/>
</dbReference>
<dbReference type="SUPFAM" id="SSF52151">
    <property type="entry name" value="FabD/lysophospholipase-like"/>
    <property type="match status" value="1"/>
</dbReference>
<dbReference type="InterPro" id="IPR014030">
    <property type="entry name" value="Ketoacyl_synth_N"/>
</dbReference>
<dbReference type="SUPFAM" id="SSF51735">
    <property type="entry name" value="NAD(P)-binding Rossmann-fold domains"/>
    <property type="match status" value="2"/>
</dbReference>
<dbReference type="InterPro" id="IPR020841">
    <property type="entry name" value="PKS_Beta-ketoAc_synthase_dom"/>
</dbReference>
<feature type="active site" description="Proton acceptor; for dehydratase activity" evidence="8">
    <location>
        <position position="970"/>
    </location>
</feature>
<keyword evidence="6" id="KW-0511">Multifunctional enzyme</keyword>
<dbReference type="Pfam" id="PF00109">
    <property type="entry name" value="ketoacyl-synt"/>
    <property type="match status" value="1"/>
</dbReference>
<dbReference type="InterPro" id="IPR013968">
    <property type="entry name" value="PKS_KR"/>
</dbReference>
<dbReference type="InterPro" id="IPR014031">
    <property type="entry name" value="Ketoacyl_synth_C"/>
</dbReference>
<evidence type="ECO:0000256" key="7">
    <source>
        <dbReference type="ARBA" id="ARBA00023315"/>
    </source>
</evidence>
<evidence type="ECO:0000256" key="3">
    <source>
        <dbReference type="ARBA" id="ARBA00022679"/>
    </source>
</evidence>
<dbReference type="InterPro" id="IPR042104">
    <property type="entry name" value="PKS_dehydratase_sf"/>
</dbReference>
<name>A0A8T9CCM8_9HELO</name>
<dbReference type="InterPro" id="IPR057326">
    <property type="entry name" value="KR_dom"/>
</dbReference>
<feature type="region of interest" description="C-terminal hotdog fold" evidence="8">
    <location>
        <begin position="1089"/>
        <end position="1245"/>
    </location>
</feature>
<feature type="domain" description="Ketosynthase family 3 (KS3)" evidence="11">
    <location>
        <begin position="8"/>
        <end position="430"/>
    </location>
</feature>
<dbReference type="FunFam" id="3.40.50.720:FF:000209">
    <property type="entry name" value="Polyketide synthase Pks12"/>
    <property type="match status" value="1"/>
</dbReference>
<dbReference type="PANTHER" id="PTHR43775:SF50">
    <property type="entry name" value="HIGHLY REDUCING POLYKETIDE SYNTHASE SRDA"/>
    <property type="match status" value="1"/>
</dbReference>
<evidence type="ECO:0000259" key="11">
    <source>
        <dbReference type="PROSITE" id="PS52004"/>
    </source>
</evidence>
<dbReference type="Gene3D" id="3.90.180.10">
    <property type="entry name" value="Medium-chain alcohol dehydrogenases, catalytic domain"/>
    <property type="match status" value="1"/>
</dbReference>
<dbReference type="SMART" id="SM00829">
    <property type="entry name" value="PKS_ER"/>
    <property type="match status" value="1"/>
</dbReference>
<dbReference type="GO" id="GO:0016491">
    <property type="term" value="F:oxidoreductase activity"/>
    <property type="evidence" value="ECO:0007669"/>
    <property type="project" value="UniProtKB-KW"/>
</dbReference>
<dbReference type="SMART" id="SM00825">
    <property type="entry name" value="PKS_KS"/>
    <property type="match status" value="1"/>
</dbReference>
<evidence type="ECO:0000256" key="5">
    <source>
        <dbReference type="ARBA" id="ARBA00023002"/>
    </source>
</evidence>
<reference evidence="13 14" key="1">
    <citation type="submission" date="2018-05" db="EMBL/GenBank/DDBJ databases">
        <title>Genome sequencing and assembly of the regulated plant pathogen Lachnellula willkommii and related sister species for the development of diagnostic species identification markers.</title>
        <authorList>
            <person name="Giroux E."/>
            <person name="Bilodeau G."/>
        </authorList>
    </citation>
    <scope>NUCLEOTIDE SEQUENCE [LARGE SCALE GENOMIC DNA]</scope>
    <source>
        <strain evidence="13 14">CBS 268.59</strain>
    </source>
</reference>
<feature type="domain" description="Carrier" evidence="10">
    <location>
        <begin position="2304"/>
        <end position="2384"/>
    </location>
</feature>
<dbReference type="SUPFAM" id="SSF55048">
    <property type="entry name" value="Probable ACP-binding domain of malonyl-CoA ACP transacylase"/>
    <property type="match status" value="1"/>
</dbReference>
<accession>A0A8T9CCM8</accession>
<dbReference type="InterPro" id="IPR018201">
    <property type="entry name" value="Ketoacyl_synth_AS"/>
</dbReference>
<evidence type="ECO:0000259" key="12">
    <source>
        <dbReference type="PROSITE" id="PS52019"/>
    </source>
</evidence>
<evidence type="ECO:0000256" key="4">
    <source>
        <dbReference type="ARBA" id="ARBA00022857"/>
    </source>
</evidence>
<keyword evidence="14" id="KW-1185">Reference proteome</keyword>
<dbReference type="PROSITE" id="PS00606">
    <property type="entry name" value="KS3_1"/>
    <property type="match status" value="1"/>
</dbReference>
<dbReference type="InterPro" id="IPR049900">
    <property type="entry name" value="PKS_mFAS_DH"/>
</dbReference>
<evidence type="ECO:0000256" key="8">
    <source>
        <dbReference type="PROSITE-ProRule" id="PRU01363"/>
    </source>
</evidence>
<dbReference type="Pfam" id="PF02801">
    <property type="entry name" value="Ketoacyl-synt_C"/>
    <property type="match status" value="1"/>
</dbReference>
<dbReference type="PANTHER" id="PTHR43775">
    <property type="entry name" value="FATTY ACID SYNTHASE"/>
    <property type="match status" value="1"/>
</dbReference>
<dbReference type="GO" id="GO:0004315">
    <property type="term" value="F:3-oxoacyl-[acyl-carrier-protein] synthase activity"/>
    <property type="evidence" value="ECO:0007669"/>
    <property type="project" value="InterPro"/>
</dbReference>
<dbReference type="Pfam" id="PF00698">
    <property type="entry name" value="Acyl_transf_1"/>
    <property type="match status" value="1"/>
</dbReference>
<dbReference type="OrthoDB" id="329835at2759"/>
<dbReference type="SUPFAM" id="SSF53901">
    <property type="entry name" value="Thiolase-like"/>
    <property type="match status" value="1"/>
</dbReference>
<evidence type="ECO:0000256" key="6">
    <source>
        <dbReference type="ARBA" id="ARBA00023268"/>
    </source>
</evidence>
<dbReference type="Gene3D" id="3.40.50.720">
    <property type="entry name" value="NAD(P)-binding Rossmann-like Domain"/>
    <property type="match status" value="2"/>
</dbReference>
<dbReference type="Gene3D" id="3.10.129.110">
    <property type="entry name" value="Polyketide synthase dehydratase"/>
    <property type="match status" value="1"/>
</dbReference>
<dbReference type="GO" id="GO:0044550">
    <property type="term" value="P:secondary metabolite biosynthetic process"/>
    <property type="evidence" value="ECO:0007669"/>
    <property type="project" value="TreeGrafter"/>
</dbReference>
<dbReference type="InterPro" id="IPR036291">
    <property type="entry name" value="NAD(P)-bd_dom_sf"/>
</dbReference>
<dbReference type="InterPro" id="IPR016035">
    <property type="entry name" value="Acyl_Trfase/lysoPLipase"/>
</dbReference>
<evidence type="ECO:0000256" key="9">
    <source>
        <dbReference type="SAM" id="MobiDB-lite"/>
    </source>
</evidence>
<dbReference type="PROSITE" id="PS52019">
    <property type="entry name" value="PKS_MFAS_DH"/>
    <property type="match status" value="1"/>
</dbReference>
<protein>
    <submittedName>
        <fullName evidence="13">Reducing polyketide synthase DEP5</fullName>
    </submittedName>
</protein>
<dbReference type="GO" id="GO:0006633">
    <property type="term" value="P:fatty acid biosynthetic process"/>
    <property type="evidence" value="ECO:0007669"/>
    <property type="project" value="InterPro"/>
</dbReference>
<keyword evidence="7" id="KW-0012">Acyltransferase</keyword>
<feature type="compositionally biased region" description="Polar residues" evidence="9">
    <location>
        <begin position="892"/>
        <end position="905"/>
    </location>
</feature>
<evidence type="ECO:0000313" key="13">
    <source>
        <dbReference type="EMBL" id="TVY83368.1"/>
    </source>
</evidence>
<feature type="region of interest" description="N-terminal hotdog fold" evidence="8">
    <location>
        <begin position="936"/>
        <end position="1076"/>
    </location>
</feature>
<dbReference type="InterPro" id="IPR016036">
    <property type="entry name" value="Malonyl_transacylase_ACP-bd"/>
</dbReference>
<dbReference type="InterPro" id="IPR049551">
    <property type="entry name" value="PKS_DH_C"/>
</dbReference>
<keyword evidence="2" id="KW-0597">Phosphoprotein</keyword>
<feature type="region of interest" description="Disordered" evidence="9">
    <location>
        <begin position="892"/>
        <end position="914"/>
    </location>
</feature>
<dbReference type="GO" id="GO:1901336">
    <property type="term" value="P:lactone biosynthetic process"/>
    <property type="evidence" value="ECO:0007669"/>
    <property type="project" value="UniProtKB-ARBA"/>
</dbReference>
<dbReference type="InterPro" id="IPR050091">
    <property type="entry name" value="PKS_NRPS_Biosynth_Enz"/>
</dbReference>
<dbReference type="InterPro" id="IPR016039">
    <property type="entry name" value="Thiolase-like"/>
</dbReference>
<dbReference type="SUPFAM" id="SSF47336">
    <property type="entry name" value="ACP-like"/>
    <property type="match status" value="1"/>
</dbReference>
<dbReference type="Gene3D" id="3.40.366.10">
    <property type="entry name" value="Malonyl-Coenzyme A Acyl Carrier Protein, domain 2"/>
    <property type="match status" value="1"/>
</dbReference>
<evidence type="ECO:0000313" key="14">
    <source>
        <dbReference type="Proteomes" id="UP000469558"/>
    </source>
</evidence>
<proteinExistence type="predicted"/>
<dbReference type="PROSITE" id="PS52004">
    <property type="entry name" value="KS3_2"/>
    <property type="match status" value="1"/>
</dbReference>
<feature type="domain" description="PKS/mFAS DH" evidence="12">
    <location>
        <begin position="936"/>
        <end position="1245"/>
    </location>
</feature>